<dbReference type="NCBIfam" id="TIGR01670">
    <property type="entry name" value="KdsC-phosphatas"/>
    <property type="match status" value="1"/>
</dbReference>
<organism evidence="13 14">
    <name type="scientific">Pseudoxanthomonas dokdonensis</name>
    <dbReference type="NCBI Taxonomy" id="344882"/>
    <lineage>
        <taxon>Bacteria</taxon>
        <taxon>Pseudomonadati</taxon>
        <taxon>Pseudomonadota</taxon>
        <taxon>Gammaproteobacteria</taxon>
        <taxon>Lysobacterales</taxon>
        <taxon>Lysobacteraceae</taxon>
        <taxon>Pseudoxanthomonas</taxon>
    </lineage>
</organism>
<dbReference type="RefSeq" id="WP_057660289.1">
    <property type="nucleotide sequence ID" value="NZ_LDJL01000017.1"/>
</dbReference>
<dbReference type="InterPro" id="IPR010023">
    <property type="entry name" value="KdsC_fam"/>
</dbReference>
<keyword evidence="9 11" id="KW-0460">Magnesium</keyword>
<evidence type="ECO:0000256" key="9">
    <source>
        <dbReference type="ARBA" id="ARBA00022842"/>
    </source>
</evidence>
<evidence type="ECO:0000256" key="6">
    <source>
        <dbReference type="ARBA" id="ARBA00020092"/>
    </source>
</evidence>
<evidence type="ECO:0000256" key="3">
    <source>
        <dbReference type="ARBA" id="ARBA00005893"/>
    </source>
</evidence>
<evidence type="ECO:0000256" key="4">
    <source>
        <dbReference type="ARBA" id="ARBA00011881"/>
    </source>
</evidence>
<dbReference type="EC" id="3.1.3.45" evidence="5 11"/>
<keyword evidence="7 11" id="KW-0479">Metal-binding</keyword>
<comment type="catalytic activity">
    <reaction evidence="1 11">
        <text>3-deoxy-alpha-D-manno-2-octulosonate-8-phosphate + H2O = 3-deoxy-alpha-D-manno-oct-2-ulosonate + phosphate</text>
        <dbReference type="Rhea" id="RHEA:11500"/>
        <dbReference type="ChEBI" id="CHEBI:15377"/>
        <dbReference type="ChEBI" id="CHEBI:43474"/>
        <dbReference type="ChEBI" id="CHEBI:85985"/>
        <dbReference type="ChEBI" id="CHEBI:85986"/>
        <dbReference type="EC" id="3.1.3.45"/>
    </reaction>
</comment>
<reference evidence="13 14" key="1">
    <citation type="submission" date="2015-05" db="EMBL/GenBank/DDBJ databases">
        <title>Genome sequencing and analysis of members of genus Stenotrophomonas.</title>
        <authorList>
            <person name="Patil P.P."/>
            <person name="Midha S."/>
            <person name="Patil P.B."/>
        </authorList>
    </citation>
    <scope>NUCLEOTIDE SEQUENCE [LARGE SCALE GENOMIC DNA]</scope>
    <source>
        <strain evidence="13 14">DSM 21858</strain>
    </source>
</reference>
<dbReference type="PIRSF" id="PIRSF006118">
    <property type="entry name" value="KDO8-P_Ptase"/>
    <property type="match status" value="1"/>
</dbReference>
<dbReference type="InterPro" id="IPR050793">
    <property type="entry name" value="CMP-NeuNAc_synthase"/>
</dbReference>
<dbReference type="GO" id="GO:0019143">
    <property type="term" value="F:3-deoxy-manno-octulosonate-8-phosphatase activity"/>
    <property type="evidence" value="ECO:0007669"/>
    <property type="project" value="UniProtKB-UniRule"/>
</dbReference>
<evidence type="ECO:0000256" key="2">
    <source>
        <dbReference type="ARBA" id="ARBA00001946"/>
    </source>
</evidence>
<evidence type="ECO:0000256" key="12">
    <source>
        <dbReference type="PIRSR" id="PIRSR006118-2"/>
    </source>
</evidence>
<feature type="binding site" evidence="12">
    <location>
        <position position="28"/>
    </location>
    <ligand>
        <name>substrate</name>
    </ligand>
</feature>
<evidence type="ECO:0000256" key="10">
    <source>
        <dbReference type="ARBA" id="ARBA00031051"/>
    </source>
</evidence>
<keyword evidence="8 11" id="KW-0378">Hydrolase</keyword>
<dbReference type="GO" id="GO:0008781">
    <property type="term" value="F:N-acylneuraminate cytidylyltransferase activity"/>
    <property type="evidence" value="ECO:0007669"/>
    <property type="project" value="TreeGrafter"/>
</dbReference>
<evidence type="ECO:0000313" key="14">
    <source>
        <dbReference type="Proteomes" id="UP000052052"/>
    </source>
</evidence>
<dbReference type="CDD" id="cd01630">
    <property type="entry name" value="HAD_KDO-like"/>
    <property type="match status" value="1"/>
</dbReference>
<dbReference type="GO" id="GO:0009103">
    <property type="term" value="P:lipopolysaccharide biosynthetic process"/>
    <property type="evidence" value="ECO:0007669"/>
    <property type="project" value="UniProtKB-UniRule"/>
</dbReference>
<protein>
    <recommendedName>
        <fullName evidence="6 11">3-deoxy-D-manno-octulosonate 8-phosphate phosphatase KdsC</fullName>
        <ecNumber evidence="5 11">3.1.3.45</ecNumber>
    </recommendedName>
    <alternativeName>
        <fullName evidence="10 11">KDO 8-P phosphatase</fullName>
    </alternativeName>
</protein>
<evidence type="ECO:0000313" key="13">
    <source>
        <dbReference type="EMBL" id="KRG67975.1"/>
    </source>
</evidence>
<comment type="function">
    <text evidence="11">Catalyzes the hydrolysis of 3-deoxy-D-manno-octulosonate 8-phosphate (KDO 8-P) to 3-deoxy-D-manno-octulosonate (KDO) and inorganic phosphate.</text>
</comment>
<dbReference type="SFLD" id="SFLDG01136">
    <property type="entry name" value="C1.6:_Phosphoserine_Phosphatas"/>
    <property type="match status" value="1"/>
</dbReference>
<dbReference type="AlphaFoldDB" id="A0A0R0CPV2"/>
<keyword evidence="11" id="KW-0448">Lipopolysaccharide biosynthesis</keyword>
<gene>
    <name evidence="13" type="ORF">ABB29_14430</name>
</gene>
<comment type="caution">
    <text evidence="13">The sequence shown here is derived from an EMBL/GenBank/DDBJ whole genome shotgun (WGS) entry which is preliminary data.</text>
</comment>
<dbReference type="SFLD" id="SFLDS00003">
    <property type="entry name" value="Haloacid_Dehalogenase"/>
    <property type="match status" value="1"/>
</dbReference>
<evidence type="ECO:0000256" key="1">
    <source>
        <dbReference type="ARBA" id="ARBA00000898"/>
    </source>
</evidence>
<dbReference type="SUPFAM" id="SSF56784">
    <property type="entry name" value="HAD-like"/>
    <property type="match status" value="1"/>
</dbReference>
<dbReference type="FunFam" id="3.40.50.1000:FF:000029">
    <property type="entry name" value="3-deoxy-D-manno-octulosonate 8-phosphate phosphatase KdsC"/>
    <property type="match status" value="1"/>
</dbReference>
<comment type="similarity">
    <text evidence="3 11">Belongs to the KdsC family.</text>
</comment>
<evidence type="ECO:0000256" key="5">
    <source>
        <dbReference type="ARBA" id="ARBA00013066"/>
    </source>
</evidence>
<dbReference type="STRING" id="344882.ABB29_14430"/>
<dbReference type="PATRIC" id="fig|344882.3.peg.1272"/>
<dbReference type="Proteomes" id="UP000052052">
    <property type="component" value="Unassembled WGS sequence"/>
</dbReference>
<comment type="cofactor">
    <cofactor evidence="2 11 12">
        <name>Mg(2+)</name>
        <dbReference type="ChEBI" id="CHEBI:18420"/>
    </cofactor>
</comment>
<dbReference type="Pfam" id="PF00702">
    <property type="entry name" value="Hydrolase"/>
    <property type="match status" value="1"/>
</dbReference>
<dbReference type="PANTHER" id="PTHR21485">
    <property type="entry name" value="HAD SUPERFAMILY MEMBERS CMAS AND KDSC"/>
    <property type="match status" value="1"/>
</dbReference>
<dbReference type="InterPro" id="IPR036412">
    <property type="entry name" value="HAD-like_sf"/>
</dbReference>
<accession>A0A0R0CPV2</accession>
<dbReference type="Gene3D" id="3.40.50.1000">
    <property type="entry name" value="HAD superfamily/HAD-like"/>
    <property type="match status" value="1"/>
</dbReference>
<dbReference type="PANTHER" id="PTHR21485:SF3">
    <property type="entry name" value="N-ACYLNEURAMINATE CYTIDYLYLTRANSFERASE"/>
    <property type="match status" value="1"/>
</dbReference>
<proteinExistence type="inferred from homology"/>
<dbReference type="GO" id="GO:0046872">
    <property type="term" value="F:metal ion binding"/>
    <property type="evidence" value="ECO:0007669"/>
    <property type="project" value="UniProtKB-UniRule"/>
</dbReference>
<comment type="subunit">
    <text evidence="4 11">Homotetramer.</text>
</comment>
<sequence length="182" mass="19428">MNRFPFTSLSPDLQARAAAIRLLCLDVDGTLTDGRLYLDEQGCESKAFHVHDGQGMVLLRRAGIDVVLITARHSPVAHRRGQELGIAVMDGVKDKLSQVQALAAEQGLTLSQVAFMGDDLADLPSLRAVGLALAPADAHPWTAQSAHWQSTANGGQGAVREACDLILAAQGRVEEFFDGSRS</sequence>
<feature type="binding site" evidence="12">
    <location>
        <position position="26"/>
    </location>
    <ligand>
        <name>Mg(2+)</name>
        <dbReference type="ChEBI" id="CHEBI:18420"/>
    </ligand>
</feature>
<dbReference type="OrthoDB" id="9805604at2"/>
<evidence type="ECO:0000256" key="8">
    <source>
        <dbReference type="ARBA" id="ARBA00022801"/>
    </source>
</evidence>
<keyword evidence="14" id="KW-1185">Reference proteome</keyword>
<evidence type="ECO:0000256" key="11">
    <source>
        <dbReference type="PIRNR" id="PIRNR006118"/>
    </source>
</evidence>
<name>A0A0R0CPV2_9GAMM</name>
<dbReference type="EMBL" id="LDJL01000017">
    <property type="protein sequence ID" value="KRG67975.1"/>
    <property type="molecule type" value="Genomic_DNA"/>
</dbReference>
<dbReference type="InterPro" id="IPR023214">
    <property type="entry name" value="HAD_sf"/>
</dbReference>
<feature type="binding site" evidence="12">
    <location>
        <position position="118"/>
    </location>
    <ligand>
        <name>Mg(2+)</name>
        <dbReference type="ChEBI" id="CHEBI:18420"/>
    </ligand>
</feature>
<dbReference type="SFLD" id="SFLDG01138">
    <property type="entry name" value="C1.6.2:_Deoxy-d-mannose-octulo"/>
    <property type="match status" value="1"/>
</dbReference>
<evidence type="ECO:0000256" key="7">
    <source>
        <dbReference type="ARBA" id="ARBA00022723"/>
    </source>
</evidence>